<gene>
    <name evidence="2" type="ORF">BCV71DRAFT_291612</name>
</gene>
<feature type="compositionally biased region" description="Basic residues" evidence="1">
    <location>
        <begin position="45"/>
        <end position="63"/>
    </location>
</feature>
<evidence type="ECO:0000256" key="1">
    <source>
        <dbReference type="SAM" id="MobiDB-lite"/>
    </source>
</evidence>
<dbReference type="EMBL" id="KV921357">
    <property type="protein sequence ID" value="ORE17373.1"/>
    <property type="molecule type" value="Genomic_DNA"/>
</dbReference>
<proteinExistence type="predicted"/>
<reference evidence="2 3" key="1">
    <citation type="journal article" date="2016" name="Proc. Natl. Acad. Sci. U.S.A.">
        <title>Lipid metabolic changes in an early divergent fungus govern the establishment of a mutualistic symbiosis with endobacteria.</title>
        <authorList>
            <person name="Lastovetsky O.A."/>
            <person name="Gaspar M.L."/>
            <person name="Mondo S.J."/>
            <person name="LaButti K.M."/>
            <person name="Sandor L."/>
            <person name="Grigoriev I.V."/>
            <person name="Henry S.A."/>
            <person name="Pawlowska T.E."/>
        </authorList>
    </citation>
    <scope>NUCLEOTIDE SEQUENCE [LARGE SCALE GENOMIC DNA]</scope>
    <source>
        <strain evidence="2 3">ATCC 11559</strain>
    </source>
</reference>
<accession>A0A1X0RZ92</accession>
<evidence type="ECO:0000313" key="3">
    <source>
        <dbReference type="Proteomes" id="UP000242381"/>
    </source>
</evidence>
<feature type="region of interest" description="Disordered" evidence="1">
    <location>
        <begin position="45"/>
        <end position="81"/>
    </location>
</feature>
<organism evidence="2 3">
    <name type="scientific">Rhizopus microsporus</name>
    <dbReference type="NCBI Taxonomy" id="58291"/>
    <lineage>
        <taxon>Eukaryota</taxon>
        <taxon>Fungi</taxon>
        <taxon>Fungi incertae sedis</taxon>
        <taxon>Mucoromycota</taxon>
        <taxon>Mucoromycotina</taxon>
        <taxon>Mucoromycetes</taxon>
        <taxon>Mucorales</taxon>
        <taxon>Mucorineae</taxon>
        <taxon>Rhizopodaceae</taxon>
        <taxon>Rhizopus</taxon>
    </lineage>
</organism>
<dbReference type="VEuPathDB" id="FungiDB:BCV72DRAFT_264421"/>
<name>A0A1X0RZ92_RHIZD</name>
<evidence type="ECO:0000313" key="2">
    <source>
        <dbReference type="EMBL" id="ORE17373.1"/>
    </source>
</evidence>
<sequence>MANIQKILDFYGYETAEGRCRCYQEVQRAREEMANILINGGKKYNKDRRKNYKNHRRKKKEKKKKGEESSERPEKQWRPQRNIYDREKIPVVAFGSEMFRKDSVCNSCDKMAFTSAFINPHGIQSCTECGLLWQRDINASKNIFKIANGILRGCGRPQAFLRRIEHCSPSGL</sequence>
<dbReference type="Proteomes" id="UP000242381">
    <property type="component" value="Unassembled WGS sequence"/>
</dbReference>
<feature type="compositionally biased region" description="Basic and acidic residues" evidence="1">
    <location>
        <begin position="64"/>
        <end position="81"/>
    </location>
</feature>
<protein>
    <submittedName>
        <fullName evidence="2">Uncharacterized protein</fullName>
    </submittedName>
</protein>
<dbReference type="AlphaFoldDB" id="A0A1X0RZ92"/>